<dbReference type="EMBL" id="BAABKX010000001">
    <property type="protein sequence ID" value="GAA5044925.1"/>
    <property type="molecule type" value="Genomic_DNA"/>
</dbReference>
<evidence type="ECO:0000313" key="2">
    <source>
        <dbReference type="Proteomes" id="UP001501729"/>
    </source>
</evidence>
<dbReference type="Proteomes" id="UP001501729">
    <property type="component" value="Unassembled WGS sequence"/>
</dbReference>
<dbReference type="RefSeq" id="WP_227775994.1">
    <property type="nucleotide sequence ID" value="NZ_BAABKX010000001.1"/>
</dbReference>
<proteinExistence type="predicted"/>
<dbReference type="GeneID" id="68611780"/>
<keyword evidence="2" id="KW-1185">Reference proteome</keyword>
<sequence>MTEQIRSHDIEDRFINEWERRYEAVRERQERADSVDLDSFVDGMRTVLAYQLAARGRK</sequence>
<name>A0AAV3UEC8_9EURY</name>
<dbReference type="AlphaFoldDB" id="A0AAV3UEC8"/>
<organism evidence="1 2">
    <name type="scientific">Haladaptatus pallidirubidus</name>
    <dbReference type="NCBI Taxonomy" id="1008152"/>
    <lineage>
        <taxon>Archaea</taxon>
        <taxon>Methanobacteriati</taxon>
        <taxon>Methanobacteriota</taxon>
        <taxon>Stenosarchaea group</taxon>
        <taxon>Halobacteria</taxon>
        <taxon>Halobacteriales</taxon>
        <taxon>Haladaptataceae</taxon>
        <taxon>Haladaptatus</taxon>
    </lineage>
</organism>
<gene>
    <name evidence="1" type="ORF">GCM10025751_12060</name>
</gene>
<reference evidence="1 2" key="1">
    <citation type="journal article" date="2019" name="Int. J. Syst. Evol. Microbiol.">
        <title>The Global Catalogue of Microorganisms (GCM) 10K type strain sequencing project: providing services to taxonomists for standard genome sequencing and annotation.</title>
        <authorList>
            <consortium name="The Broad Institute Genomics Platform"/>
            <consortium name="The Broad Institute Genome Sequencing Center for Infectious Disease"/>
            <person name="Wu L."/>
            <person name="Ma J."/>
        </authorList>
    </citation>
    <scope>NUCLEOTIDE SEQUENCE [LARGE SCALE GENOMIC DNA]</scope>
    <source>
        <strain evidence="1 2">JCM 17504</strain>
    </source>
</reference>
<evidence type="ECO:0000313" key="1">
    <source>
        <dbReference type="EMBL" id="GAA5044925.1"/>
    </source>
</evidence>
<accession>A0AAV3UEC8</accession>
<comment type="caution">
    <text evidence="1">The sequence shown here is derived from an EMBL/GenBank/DDBJ whole genome shotgun (WGS) entry which is preliminary data.</text>
</comment>
<protein>
    <submittedName>
        <fullName evidence="1">Uncharacterized protein</fullName>
    </submittedName>
</protein>